<dbReference type="InterPro" id="IPR005598">
    <property type="entry name" value="ATP_synth_I"/>
</dbReference>
<keyword evidence="2" id="KW-1003">Cell membrane</keyword>
<accession>A0A1H0JS68</accession>
<dbReference type="EMBL" id="FNJI01000002">
    <property type="protein sequence ID" value="SDO46454.1"/>
    <property type="molecule type" value="Genomic_DNA"/>
</dbReference>
<sequence length="140" mass="15561">MTDEFAPLLMMKVASWIVLLCLALGSALFVNLDFAFSVLVGGLISICSFSVSASDVNRLIDSVTALRSPEERRERAQREQKGYLLKFWIRIVIIGVVLFVVIKWQLVNIFGLILGLSTVVISVTLVAIRLAGGYLFRGRR</sequence>
<organism evidence="7 8">
    <name type="scientific">Desulforhopalus singaporensis</name>
    <dbReference type="NCBI Taxonomy" id="91360"/>
    <lineage>
        <taxon>Bacteria</taxon>
        <taxon>Pseudomonadati</taxon>
        <taxon>Thermodesulfobacteriota</taxon>
        <taxon>Desulfobulbia</taxon>
        <taxon>Desulfobulbales</taxon>
        <taxon>Desulfocapsaceae</taxon>
        <taxon>Desulforhopalus</taxon>
    </lineage>
</organism>
<reference evidence="7 8" key="1">
    <citation type="submission" date="2016-10" db="EMBL/GenBank/DDBJ databases">
        <authorList>
            <person name="de Groot N.N."/>
        </authorList>
    </citation>
    <scope>NUCLEOTIDE SEQUENCE [LARGE SCALE GENOMIC DNA]</scope>
    <source>
        <strain evidence="7 8">DSM 12130</strain>
    </source>
</reference>
<evidence type="ECO:0000256" key="3">
    <source>
        <dbReference type="ARBA" id="ARBA00022692"/>
    </source>
</evidence>
<feature type="transmembrane region" description="Helical" evidence="6">
    <location>
        <begin position="87"/>
        <end position="106"/>
    </location>
</feature>
<evidence type="ECO:0000256" key="4">
    <source>
        <dbReference type="ARBA" id="ARBA00022989"/>
    </source>
</evidence>
<dbReference type="OrthoDB" id="5432189at2"/>
<protein>
    <submittedName>
        <fullName evidence="7">ATP synthase I chain</fullName>
    </submittedName>
</protein>
<dbReference type="GO" id="GO:0005886">
    <property type="term" value="C:plasma membrane"/>
    <property type="evidence" value="ECO:0007669"/>
    <property type="project" value="UniProtKB-SubCell"/>
</dbReference>
<keyword evidence="3 6" id="KW-0812">Transmembrane</keyword>
<evidence type="ECO:0000313" key="8">
    <source>
        <dbReference type="Proteomes" id="UP000199073"/>
    </source>
</evidence>
<keyword evidence="4 6" id="KW-1133">Transmembrane helix</keyword>
<evidence type="ECO:0000256" key="5">
    <source>
        <dbReference type="ARBA" id="ARBA00023136"/>
    </source>
</evidence>
<dbReference type="Pfam" id="PF03899">
    <property type="entry name" value="ATP-synt_I"/>
    <property type="match status" value="1"/>
</dbReference>
<proteinExistence type="predicted"/>
<keyword evidence="5 6" id="KW-0472">Membrane</keyword>
<feature type="transmembrane region" description="Helical" evidence="6">
    <location>
        <begin position="112"/>
        <end position="136"/>
    </location>
</feature>
<evidence type="ECO:0000313" key="7">
    <source>
        <dbReference type="EMBL" id="SDO46454.1"/>
    </source>
</evidence>
<comment type="subcellular location">
    <subcellularLocation>
        <location evidence="1">Cell membrane</location>
        <topology evidence="1">Multi-pass membrane protein</topology>
    </subcellularLocation>
</comment>
<dbReference type="Proteomes" id="UP000199073">
    <property type="component" value="Unassembled WGS sequence"/>
</dbReference>
<evidence type="ECO:0000256" key="2">
    <source>
        <dbReference type="ARBA" id="ARBA00022475"/>
    </source>
</evidence>
<dbReference type="AlphaFoldDB" id="A0A1H0JS68"/>
<keyword evidence="8" id="KW-1185">Reference proteome</keyword>
<gene>
    <name evidence="7" type="ORF">SAMN05660330_00298</name>
</gene>
<dbReference type="STRING" id="91360.SAMN05660330_00298"/>
<dbReference type="RefSeq" id="WP_092219057.1">
    <property type="nucleotide sequence ID" value="NZ_FNJI01000002.1"/>
</dbReference>
<evidence type="ECO:0000256" key="6">
    <source>
        <dbReference type="SAM" id="Phobius"/>
    </source>
</evidence>
<name>A0A1H0JS68_9BACT</name>
<evidence type="ECO:0000256" key="1">
    <source>
        <dbReference type="ARBA" id="ARBA00004651"/>
    </source>
</evidence>
<feature type="transmembrane region" description="Helical" evidence="6">
    <location>
        <begin position="39"/>
        <end position="66"/>
    </location>
</feature>